<dbReference type="SUPFAM" id="SSF52540">
    <property type="entry name" value="P-loop containing nucleoside triphosphate hydrolases"/>
    <property type="match status" value="1"/>
</dbReference>
<comment type="caution">
    <text evidence="2">The sequence shown here is derived from an EMBL/GenBank/DDBJ whole genome shotgun (WGS) entry which is preliminary data.</text>
</comment>
<dbReference type="InterPro" id="IPR003959">
    <property type="entry name" value="ATPase_AAA_core"/>
</dbReference>
<proteinExistence type="predicted"/>
<dbReference type="GO" id="GO:0005524">
    <property type="term" value="F:ATP binding"/>
    <property type="evidence" value="ECO:0007669"/>
    <property type="project" value="InterPro"/>
</dbReference>
<evidence type="ECO:0000259" key="1">
    <source>
        <dbReference type="Pfam" id="PF00004"/>
    </source>
</evidence>
<feature type="domain" description="ATPase AAA-type core" evidence="1">
    <location>
        <begin position="4"/>
        <end position="87"/>
    </location>
</feature>
<dbReference type="Gene3D" id="3.40.50.300">
    <property type="entry name" value="P-loop containing nucleotide triphosphate hydrolases"/>
    <property type="match status" value="1"/>
</dbReference>
<dbReference type="GO" id="GO:0016887">
    <property type="term" value="F:ATP hydrolysis activity"/>
    <property type="evidence" value="ECO:0007669"/>
    <property type="project" value="InterPro"/>
</dbReference>
<reference evidence="2" key="1">
    <citation type="submission" date="2020-09" db="EMBL/GenBank/DDBJ databases">
        <title>Iningainema tapete sp. nov. (Scytonemataceae, Cyanobacteria) from greenhouses in central Florida (USA) produces two types of nodularin with biosynthetic potential for microcystin-LR and anabaenopeptins.</title>
        <authorList>
            <person name="Berthold D.E."/>
            <person name="Lefler F.W."/>
            <person name="Huang I.-S."/>
            <person name="Abdulla H."/>
            <person name="Zimba P.V."/>
            <person name="Laughinghouse H.D. IV."/>
        </authorList>
    </citation>
    <scope>NUCLEOTIDE SEQUENCE</scope>
    <source>
        <strain evidence="2">BLCCT55</strain>
    </source>
</reference>
<organism evidence="2 3">
    <name type="scientific">Iningainema tapete BLCC-T55</name>
    <dbReference type="NCBI Taxonomy" id="2748662"/>
    <lineage>
        <taxon>Bacteria</taxon>
        <taxon>Bacillati</taxon>
        <taxon>Cyanobacteriota</taxon>
        <taxon>Cyanophyceae</taxon>
        <taxon>Nostocales</taxon>
        <taxon>Scytonemataceae</taxon>
        <taxon>Iningainema tapete</taxon>
    </lineage>
</organism>
<dbReference type="InterPro" id="IPR027417">
    <property type="entry name" value="P-loop_NTPase"/>
</dbReference>
<dbReference type="AlphaFoldDB" id="A0A8J6XIT2"/>
<sequence length="250" mass="29090">MSVVVIGDRGIGKTSMVVALAKSATKHVKVVSNPEIIARRFNVEENRIAGTAQMTQETLLINIDLPSGQRQIQVLWIDTPGEAFSNREWQTNNPTAWRDIKQQISQSAGVILLLPPHRDLIQPNRLDERTDTNDLPINQAWVNRLEHWLNFFSENCTNYQHILVCIHRADTFCDIEYEGKKWRYDNSRNSLLYEYNNYIFKTYFTAANDLIRQYNSRHYPSNLQFFITTTDHPSLLELPWIYLGSYLANI</sequence>
<dbReference type="Pfam" id="PF00004">
    <property type="entry name" value="AAA"/>
    <property type="match status" value="1"/>
</dbReference>
<accession>A0A8J6XIT2</accession>
<gene>
    <name evidence="2" type="ORF">ICL16_25045</name>
</gene>
<protein>
    <submittedName>
        <fullName evidence="2">GTPase domain-containing protein</fullName>
    </submittedName>
</protein>
<dbReference type="RefSeq" id="WP_190833349.1">
    <property type="nucleotide sequence ID" value="NZ_CAWPPI010000076.1"/>
</dbReference>
<evidence type="ECO:0000313" key="2">
    <source>
        <dbReference type="EMBL" id="MBD2775238.1"/>
    </source>
</evidence>
<dbReference type="CDD" id="cd00882">
    <property type="entry name" value="Ras_like_GTPase"/>
    <property type="match status" value="1"/>
</dbReference>
<dbReference type="EMBL" id="JACXAE010000076">
    <property type="protein sequence ID" value="MBD2775238.1"/>
    <property type="molecule type" value="Genomic_DNA"/>
</dbReference>
<name>A0A8J6XIT2_9CYAN</name>
<dbReference type="Proteomes" id="UP000629098">
    <property type="component" value="Unassembled WGS sequence"/>
</dbReference>
<keyword evidence="3" id="KW-1185">Reference proteome</keyword>
<evidence type="ECO:0000313" key="3">
    <source>
        <dbReference type="Proteomes" id="UP000629098"/>
    </source>
</evidence>